<evidence type="ECO:0000259" key="6">
    <source>
        <dbReference type="PROSITE" id="PS51935"/>
    </source>
</evidence>
<evidence type="ECO:0000256" key="3">
    <source>
        <dbReference type="ARBA" id="ARBA00022801"/>
    </source>
</evidence>
<dbReference type="InterPro" id="IPR051794">
    <property type="entry name" value="PG_Endopeptidase_C40"/>
</dbReference>
<dbReference type="InterPro" id="IPR038765">
    <property type="entry name" value="Papain-like_cys_pep_sf"/>
</dbReference>
<evidence type="ECO:0000256" key="2">
    <source>
        <dbReference type="ARBA" id="ARBA00022670"/>
    </source>
</evidence>
<accession>A0ABU1ZUN4</accession>
<protein>
    <submittedName>
        <fullName evidence="7">Cell wall-associated NlpC family hydrolase</fullName>
    </submittedName>
</protein>
<proteinExistence type="inferred from homology"/>
<keyword evidence="8" id="KW-1185">Reference proteome</keyword>
<comment type="caution">
    <text evidence="7">The sequence shown here is derived from an EMBL/GenBank/DDBJ whole genome shotgun (WGS) entry which is preliminary data.</text>
</comment>
<gene>
    <name evidence="7" type="ORF">J2S39_000315</name>
</gene>
<comment type="similarity">
    <text evidence="1">Belongs to the peptidase C40 family.</text>
</comment>
<evidence type="ECO:0000256" key="4">
    <source>
        <dbReference type="ARBA" id="ARBA00022807"/>
    </source>
</evidence>
<dbReference type="Gene3D" id="3.90.1720.10">
    <property type="entry name" value="endopeptidase domain like (from Nostoc punctiforme)"/>
    <property type="match status" value="1"/>
</dbReference>
<dbReference type="InterPro" id="IPR000064">
    <property type="entry name" value="NLP_P60_dom"/>
</dbReference>
<dbReference type="PANTHER" id="PTHR47359">
    <property type="entry name" value="PEPTIDOGLYCAN DL-ENDOPEPTIDASE CWLO"/>
    <property type="match status" value="1"/>
</dbReference>
<dbReference type="PROSITE" id="PS51935">
    <property type="entry name" value="NLPC_P60"/>
    <property type="match status" value="1"/>
</dbReference>
<keyword evidence="2" id="KW-0645">Protease</keyword>
<feature type="region of interest" description="Disordered" evidence="5">
    <location>
        <begin position="143"/>
        <end position="190"/>
    </location>
</feature>
<evidence type="ECO:0000256" key="5">
    <source>
        <dbReference type="SAM" id="MobiDB-lite"/>
    </source>
</evidence>
<keyword evidence="4" id="KW-0788">Thiol protease</keyword>
<evidence type="ECO:0000256" key="1">
    <source>
        <dbReference type="ARBA" id="ARBA00007074"/>
    </source>
</evidence>
<dbReference type="Proteomes" id="UP001180840">
    <property type="component" value="Unassembled WGS sequence"/>
</dbReference>
<keyword evidence="3 7" id="KW-0378">Hydrolase</keyword>
<dbReference type="Pfam" id="PF00877">
    <property type="entry name" value="NLPC_P60"/>
    <property type="match status" value="1"/>
</dbReference>
<name>A0ABU1ZUN4_9CORY</name>
<dbReference type="RefSeq" id="WP_290197634.1">
    <property type="nucleotide sequence ID" value="NZ_CP047654.1"/>
</dbReference>
<evidence type="ECO:0000313" key="7">
    <source>
        <dbReference type="EMBL" id="MDR7328639.1"/>
    </source>
</evidence>
<dbReference type="GO" id="GO:0016787">
    <property type="term" value="F:hydrolase activity"/>
    <property type="evidence" value="ECO:0007669"/>
    <property type="project" value="UniProtKB-KW"/>
</dbReference>
<feature type="compositionally biased region" description="Low complexity" evidence="5">
    <location>
        <begin position="155"/>
        <end position="172"/>
    </location>
</feature>
<dbReference type="EMBL" id="JAVDXZ010000001">
    <property type="protein sequence ID" value="MDR7328639.1"/>
    <property type="molecule type" value="Genomic_DNA"/>
</dbReference>
<dbReference type="PANTHER" id="PTHR47359:SF3">
    <property type="entry name" value="NLP_P60 DOMAIN-CONTAINING PROTEIN-RELATED"/>
    <property type="match status" value="1"/>
</dbReference>
<dbReference type="SUPFAM" id="SSF54001">
    <property type="entry name" value="Cysteine proteinases"/>
    <property type="match status" value="1"/>
</dbReference>
<organism evidence="7 8">
    <name type="scientific">Corynebacterium guangdongense</name>
    <dbReference type="NCBI Taxonomy" id="1783348"/>
    <lineage>
        <taxon>Bacteria</taxon>
        <taxon>Bacillati</taxon>
        <taxon>Actinomycetota</taxon>
        <taxon>Actinomycetes</taxon>
        <taxon>Mycobacteriales</taxon>
        <taxon>Corynebacteriaceae</taxon>
        <taxon>Corynebacterium</taxon>
    </lineage>
</organism>
<feature type="domain" description="NlpC/P60" evidence="6">
    <location>
        <begin position="192"/>
        <end position="305"/>
    </location>
</feature>
<sequence length="305" mass="31865">MIVETLHRLAGELPPRLLAPQIPDFPEVSALGPLAQNLGVDPGPVIEQLERHGVDTDALRSTAQQARPLIDLAVDDITALGLDLLRRSIPVAAQLPLPLLRPAATAQLGVMATETLTLAGQRLVTLAHELAPLAARLDRIALENHPEPDPPLPAPVEAQPHAPSPAAQAEQEMPVMQQASASGQATVDGQAGAGGQAAVAAALGQVGTPYVWGGTTPAGFDCSGLVQWSYAQAGIELPRTAAEMAMGQQVNYEDLRPGDLAVWDGHVAMYTGDGMMVEAGDPVQTNPVRTSNIGMGFLGFWRPTG</sequence>
<evidence type="ECO:0000313" key="8">
    <source>
        <dbReference type="Proteomes" id="UP001180840"/>
    </source>
</evidence>
<reference evidence="7" key="1">
    <citation type="submission" date="2023-07" db="EMBL/GenBank/DDBJ databases">
        <title>Sequencing the genomes of 1000 actinobacteria strains.</title>
        <authorList>
            <person name="Klenk H.-P."/>
        </authorList>
    </citation>
    <scope>NUCLEOTIDE SEQUENCE</scope>
    <source>
        <strain evidence="7">DSM 107476</strain>
    </source>
</reference>